<reference evidence="3" key="1">
    <citation type="submission" date="2022-08" db="EMBL/GenBank/DDBJ databases">
        <title>Streptomyces changanensis sp. nov., an actinomycete isolated from soil.</title>
        <authorList>
            <person name="Wu H."/>
            <person name="Han L."/>
        </authorList>
    </citation>
    <scope>NUCLEOTIDE SEQUENCE</scope>
    <source>
        <strain evidence="3">HL-66</strain>
    </source>
</reference>
<sequence>MPRPTTTPRWLARRRESTEAVANVYVFAHAGGSVGEYLMWADDLTDLRVWGVRLPGRSARLAEPPYHRLEPLVDDLTAQVSFAGPSVFLGHSFGALVAYETARALHRKGREGPGHLILSSCPPPHVIGTGRREAPLAGLPDDELLAAVEERWGPLSDQVHDDPRLRKLVLDPLRCDLGVLEAYEHRPGPRLPVPVTLLCGTEEADRLSLDGWSDHLEHVTERLCLPGGHFHFRADRAPLLDVVRDRARSLVTTQRTGAPT</sequence>
<dbReference type="EMBL" id="CP102332">
    <property type="protein sequence ID" value="UUS34101.1"/>
    <property type="molecule type" value="Genomic_DNA"/>
</dbReference>
<feature type="domain" description="Thioesterase" evidence="2">
    <location>
        <begin position="24"/>
        <end position="236"/>
    </location>
</feature>
<organism evidence="3 4">
    <name type="scientific">Streptomyces changanensis</name>
    <dbReference type="NCBI Taxonomy" id="2964669"/>
    <lineage>
        <taxon>Bacteria</taxon>
        <taxon>Bacillati</taxon>
        <taxon>Actinomycetota</taxon>
        <taxon>Actinomycetes</taxon>
        <taxon>Kitasatosporales</taxon>
        <taxon>Streptomycetaceae</taxon>
        <taxon>Streptomyces</taxon>
    </lineage>
</organism>
<evidence type="ECO:0000313" key="3">
    <source>
        <dbReference type="EMBL" id="UUS34101.1"/>
    </source>
</evidence>
<evidence type="ECO:0000259" key="2">
    <source>
        <dbReference type="Pfam" id="PF00975"/>
    </source>
</evidence>
<dbReference type="Proteomes" id="UP001060150">
    <property type="component" value="Chromosome"/>
</dbReference>
<dbReference type="PANTHER" id="PTHR11487">
    <property type="entry name" value="THIOESTERASE"/>
    <property type="match status" value="1"/>
</dbReference>
<dbReference type="SUPFAM" id="SSF53474">
    <property type="entry name" value="alpha/beta-Hydrolases"/>
    <property type="match status" value="1"/>
</dbReference>
<dbReference type="GO" id="GO:0016787">
    <property type="term" value="F:hydrolase activity"/>
    <property type="evidence" value="ECO:0007669"/>
    <property type="project" value="UniProtKB-KW"/>
</dbReference>
<dbReference type="PANTHER" id="PTHR11487:SF0">
    <property type="entry name" value="S-ACYL FATTY ACID SYNTHASE THIOESTERASE, MEDIUM CHAIN"/>
    <property type="match status" value="1"/>
</dbReference>
<name>A0ABY5NDM6_9ACTN</name>
<accession>A0ABY5NDM6</accession>
<proteinExistence type="inferred from homology"/>
<evidence type="ECO:0000313" key="4">
    <source>
        <dbReference type="Proteomes" id="UP001060150"/>
    </source>
</evidence>
<gene>
    <name evidence="3" type="ORF">NRO40_26935</name>
</gene>
<comment type="similarity">
    <text evidence="1">Belongs to the thioesterase family.</text>
</comment>
<keyword evidence="4" id="KW-1185">Reference proteome</keyword>
<dbReference type="Pfam" id="PF00975">
    <property type="entry name" value="Thioesterase"/>
    <property type="match status" value="1"/>
</dbReference>
<dbReference type="RefSeq" id="WP_157901806.1">
    <property type="nucleotide sequence ID" value="NZ_CP102332.1"/>
</dbReference>
<keyword evidence="3" id="KW-0378">Hydrolase</keyword>
<dbReference type="InterPro" id="IPR012223">
    <property type="entry name" value="TEII"/>
</dbReference>
<evidence type="ECO:0000256" key="1">
    <source>
        <dbReference type="ARBA" id="ARBA00007169"/>
    </source>
</evidence>
<protein>
    <submittedName>
        <fullName evidence="3">Alpha/beta fold hydrolase</fullName>
    </submittedName>
</protein>
<dbReference type="InterPro" id="IPR001031">
    <property type="entry name" value="Thioesterase"/>
</dbReference>
<dbReference type="Gene3D" id="3.40.50.1820">
    <property type="entry name" value="alpha/beta hydrolase"/>
    <property type="match status" value="1"/>
</dbReference>
<dbReference type="InterPro" id="IPR029058">
    <property type="entry name" value="AB_hydrolase_fold"/>
</dbReference>